<dbReference type="RefSeq" id="WP_004259863.1">
    <property type="nucleotide sequence ID" value="NZ_AMQS01000003.1"/>
</dbReference>
<name>K2PPM3_9LACT</name>
<evidence type="ECO:0000259" key="9">
    <source>
        <dbReference type="Pfam" id="PF01035"/>
    </source>
</evidence>
<evidence type="ECO:0000256" key="6">
    <source>
        <dbReference type="ARBA" id="ARBA00022763"/>
    </source>
</evidence>
<proteinExistence type="inferred from homology"/>
<dbReference type="Gene3D" id="3.30.160.70">
    <property type="entry name" value="Methylated DNA-protein cysteine methyltransferase domain"/>
    <property type="match status" value="1"/>
</dbReference>
<dbReference type="EC" id="2.1.1.63" evidence="3"/>
<evidence type="ECO:0000256" key="7">
    <source>
        <dbReference type="ARBA" id="ARBA00023204"/>
    </source>
</evidence>
<evidence type="ECO:0000256" key="2">
    <source>
        <dbReference type="ARBA" id="ARBA00008711"/>
    </source>
</evidence>
<dbReference type="CDD" id="cd06445">
    <property type="entry name" value="ATase"/>
    <property type="match status" value="1"/>
</dbReference>
<dbReference type="PATRIC" id="fig|1231377.3.peg.324"/>
<dbReference type="InterPro" id="IPR008332">
    <property type="entry name" value="MethylG_MeTrfase_N"/>
</dbReference>
<comment type="similarity">
    <text evidence="2">Belongs to the MGMT family.</text>
</comment>
<evidence type="ECO:0000256" key="8">
    <source>
        <dbReference type="ARBA" id="ARBA00049348"/>
    </source>
</evidence>
<dbReference type="GO" id="GO:0003908">
    <property type="term" value="F:methylated-DNA-[protein]-cysteine S-methyltransferase activity"/>
    <property type="evidence" value="ECO:0007669"/>
    <property type="project" value="UniProtKB-EC"/>
</dbReference>
<protein>
    <recommendedName>
        <fullName evidence="3">methylated-DNA--[protein]-cysteine S-methyltransferase</fullName>
        <ecNumber evidence="3">2.1.1.63</ecNumber>
    </recommendedName>
</protein>
<feature type="domain" description="Methylated-DNA-[protein]-cysteine S-methyltransferase DNA binding" evidence="9">
    <location>
        <begin position="84"/>
        <end position="163"/>
    </location>
</feature>
<dbReference type="SUPFAM" id="SSF46767">
    <property type="entry name" value="Methylated DNA-protein cysteine methyltransferase, C-terminal domain"/>
    <property type="match status" value="1"/>
</dbReference>
<dbReference type="Pfam" id="PF02870">
    <property type="entry name" value="Methyltransf_1N"/>
    <property type="match status" value="1"/>
</dbReference>
<reference evidence="11 12" key="1">
    <citation type="journal article" date="2012" name="J. Bacteriol.">
        <title>Genome Sequence of the Bacteriocin-Producing Strain Lactococcus garvieae DCC43.</title>
        <authorList>
            <person name="Gabrielsen C."/>
            <person name="Brede D.A."/>
            <person name="Hernandez P.E."/>
            <person name="Nes I.F."/>
            <person name="Diep D.B."/>
        </authorList>
    </citation>
    <scope>NUCLEOTIDE SEQUENCE [LARGE SCALE GENOMIC DNA]</scope>
    <source>
        <strain evidence="11 12">DCC43</strain>
    </source>
</reference>
<dbReference type="Pfam" id="PF01035">
    <property type="entry name" value="DNA_binding_1"/>
    <property type="match status" value="1"/>
</dbReference>
<sequence length="169" mass="19694">MKKVLYKNYFETPLGQMVSITDLERLYLLEFIERKNLGKELEKLKALFKMEQNELSTRVEKEVGEYFRGERKRFDLPLVLEGTEFQKKIWLEVEQTPFGQTRSYKEIAQKIGNPRASIAVGAANAANRYAIIIPCHRLKKSTGKLAGYAAGIWRKEWLLNFEEEVENDS</sequence>
<dbReference type="GO" id="GO:0006281">
    <property type="term" value="P:DNA repair"/>
    <property type="evidence" value="ECO:0007669"/>
    <property type="project" value="UniProtKB-KW"/>
</dbReference>
<evidence type="ECO:0000256" key="4">
    <source>
        <dbReference type="ARBA" id="ARBA00022603"/>
    </source>
</evidence>
<dbReference type="NCBIfam" id="TIGR00589">
    <property type="entry name" value="ogt"/>
    <property type="match status" value="1"/>
</dbReference>
<keyword evidence="5 11" id="KW-0808">Transferase</keyword>
<evidence type="ECO:0000256" key="5">
    <source>
        <dbReference type="ARBA" id="ARBA00022679"/>
    </source>
</evidence>
<dbReference type="AlphaFoldDB" id="K2PPM3"/>
<evidence type="ECO:0000256" key="3">
    <source>
        <dbReference type="ARBA" id="ARBA00011918"/>
    </source>
</evidence>
<dbReference type="EMBL" id="AMQS01000003">
    <property type="protein sequence ID" value="EKF52239.1"/>
    <property type="molecule type" value="Genomic_DNA"/>
</dbReference>
<dbReference type="FunFam" id="1.10.10.10:FF:000214">
    <property type="entry name" value="Methylated-DNA--protein-cysteine methyltransferase"/>
    <property type="match status" value="1"/>
</dbReference>
<comment type="caution">
    <text evidence="11">The sequence shown here is derived from an EMBL/GenBank/DDBJ whole genome shotgun (WGS) entry which is preliminary data.</text>
</comment>
<comment type="catalytic activity">
    <reaction evidence="1">
        <text>a 4-O-methyl-thymidine in DNA + L-cysteinyl-[protein] = a thymidine in DNA + S-methyl-L-cysteinyl-[protein]</text>
        <dbReference type="Rhea" id="RHEA:53428"/>
        <dbReference type="Rhea" id="RHEA-COMP:10131"/>
        <dbReference type="Rhea" id="RHEA-COMP:10132"/>
        <dbReference type="Rhea" id="RHEA-COMP:13555"/>
        <dbReference type="Rhea" id="RHEA-COMP:13556"/>
        <dbReference type="ChEBI" id="CHEBI:29950"/>
        <dbReference type="ChEBI" id="CHEBI:82612"/>
        <dbReference type="ChEBI" id="CHEBI:137386"/>
        <dbReference type="ChEBI" id="CHEBI:137387"/>
        <dbReference type="EC" id="2.1.1.63"/>
    </reaction>
</comment>
<keyword evidence="6" id="KW-0227">DNA damage</keyword>
<dbReference type="InterPro" id="IPR036631">
    <property type="entry name" value="MGMT_N_sf"/>
</dbReference>
<dbReference type="GO" id="GO:0032259">
    <property type="term" value="P:methylation"/>
    <property type="evidence" value="ECO:0007669"/>
    <property type="project" value="UniProtKB-KW"/>
</dbReference>
<dbReference type="InterPro" id="IPR036388">
    <property type="entry name" value="WH-like_DNA-bd_sf"/>
</dbReference>
<comment type="catalytic activity">
    <reaction evidence="8">
        <text>a 6-O-methyl-2'-deoxyguanosine in DNA + L-cysteinyl-[protein] = S-methyl-L-cysteinyl-[protein] + a 2'-deoxyguanosine in DNA</text>
        <dbReference type="Rhea" id="RHEA:24000"/>
        <dbReference type="Rhea" id="RHEA-COMP:10131"/>
        <dbReference type="Rhea" id="RHEA-COMP:10132"/>
        <dbReference type="Rhea" id="RHEA-COMP:11367"/>
        <dbReference type="Rhea" id="RHEA-COMP:11368"/>
        <dbReference type="ChEBI" id="CHEBI:29950"/>
        <dbReference type="ChEBI" id="CHEBI:82612"/>
        <dbReference type="ChEBI" id="CHEBI:85445"/>
        <dbReference type="ChEBI" id="CHEBI:85448"/>
        <dbReference type="EC" id="2.1.1.63"/>
    </reaction>
</comment>
<dbReference type="PANTHER" id="PTHR10815:SF5">
    <property type="entry name" value="METHYLATED-DNA--PROTEIN-CYSTEINE METHYLTRANSFERASE"/>
    <property type="match status" value="1"/>
</dbReference>
<organism evidence="11 12">
    <name type="scientific">Lactococcus garvieae DCC43</name>
    <dbReference type="NCBI Taxonomy" id="1231377"/>
    <lineage>
        <taxon>Bacteria</taxon>
        <taxon>Bacillati</taxon>
        <taxon>Bacillota</taxon>
        <taxon>Bacilli</taxon>
        <taxon>Lactobacillales</taxon>
        <taxon>Streptococcaceae</taxon>
        <taxon>Lactococcus</taxon>
    </lineage>
</organism>
<keyword evidence="4 11" id="KW-0489">Methyltransferase</keyword>
<gene>
    <name evidence="11" type="ORF">C426_0324</name>
</gene>
<keyword evidence="7" id="KW-0234">DNA repair</keyword>
<accession>K2PPM3</accession>
<dbReference type="Gene3D" id="1.10.10.10">
    <property type="entry name" value="Winged helix-like DNA-binding domain superfamily/Winged helix DNA-binding domain"/>
    <property type="match status" value="1"/>
</dbReference>
<feature type="domain" description="Methylguanine DNA methyltransferase ribonuclease-like" evidence="10">
    <location>
        <begin position="5"/>
        <end position="78"/>
    </location>
</feature>
<evidence type="ECO:0000259" key="10">
    <source>
        <dbReference type="Pfam" id="PF02870"/>
    </source>
</evidence>
<dbReference type="InterPro" id="IPR014048">
    <property type="entry name" value="MethylDNA_cys_MeTrfase_DNA-bd"/>
</dbReference>
<dbReference type="eggNOG" id="COG0350">
    <property type="taxonomic scope" value="Bacteria"/>
</dbReference>
<dbReference type="Proteomes" id="UP000006787">
    <property type="component" value="Unassembled WGS sequence"/>
</dbReference>
<dbReference type="InterPro" id="IPR036217">
    <property type="entry name" value="MethylDNA_cys_MeTrfase_DNAb"/>
</dbReference>
<evidence type="ECO:0000256" key="1">
    <source>
        <dbReference type="ARBA" id="ARBA00001286"/>
    </source>
</evidence>
<evidence type="ECO:0000313" key="12">
    <source>
        <dbReference type="Proteomes" id="UP000006787"/>
    </source>
</evidence>
<dbReference type="PANTHER" id="PTHR10815">
    <property type="entry name" value="METHYLATED-DNA--PROTEIN-CYSTEINE METHYLTRANSFERASE"/>
    <property type="match status" value="1"/>
</dbReference>
<evidence type="ECO:0000313" key="11">
    <source>
        <dbReference type="EMBL" id="EKF52239.1"/>
    </source>
</evidence>
<dbReference type="SUPFAM" id="SSF53155">
    <property type="entry name" value="Methylated DNA-protein cysteine methyltransferase domain"/>
    <property type="match status" value="1"/>
</dbReference>